<dbReference type="Proteomes" id="UP000193963">
    <property type="component" value="Unassembled WGS sequence"/>
</dbReference>
<dbReference type="GO" id="GO:0005737">
    <property type="term" value="C:cytoplasm"/>
    <property type="evidence" value="ECO:0007669"/>
    <property type="project" value="TreeGrafter"/>
</dbReference>
<sequence length="281" mass="28792">MRPYRVVDAFSAVPFRGNPVAVVLQADGLSDAEMQAIAAWTNLSETTFHLTPTDAGADYRLRIFTPRSELPFAGHPTVGSAHALIEAGVIAPRDGLVVQECAAGLIPVQQAGALLTLRLPEPQFRDLSAPETAELADLLGAPLAPGSAPAVVDVGPLWIVADLGTAAAVTALTPDLPRMAAFEVAAGAGGVTVFGRKPEGGIEVRSFAPSDGIAEDPVCGSGNGAVAALRLRTSELGEGARYMATQGRCVGRNGEIAVHVEGGRIFIGGRAVTTVTGQVAV</sequence>
<dbReference type="AlphaFoldDB" id="A0A1X6ZM44"/>
<evidence type="ECO:0000256" key="2">
    <source>
        <dbReference type="PIRSR" id="PIRSR016184-1"/>
    </source>
</evidence>
<gene>
    <name evidence="3" type="primary">phzF</name>
    <name evidence="3" type="ORF">PSM7751_02565</name>
</gene>
<keyword evidence="3" id="KW-0413">Isomerase</keyword>
<dbReference type="SUPFAM" id="SSF54506">
    <property type="entry name" value="Diaminopimelate epimerase-like"/>
    <property type="match status" value="1"/>
</dbReference>
<name>A0A1X6ZM44_9RHOB</name>
<dbReference type="NCBIfam" id="TIGR00654">
    <property type="entry name" value="PhzF_family"/>
    <property type="match status" value="1"/>
</dbReference>
<dbReference type="Gene3D" id="3.10.310.10">
    <property type="entry name" value="Diaminopimelate Epimerase, Chain A, domain 1"/>
    <property type="match status" value="2"/>
</dbReference>
<dbReference type="PANTHER" id="PTHR13774">
    <property type="entry name" value="PHENAZINE BIOSYNTHESIS PROTEIN"/>
    <property type="match status" value="1"/>
</dbReference>
<comment type="similarity">
    <text evidence="1">Belongs to the PhzF family.</text>
</comment>
<keyword evidence="4" id="KW-1185">Reference proteome</keyword>
<evidence type="ECO:0000256" key="1">
    <source>
        <dbReference type="ARBA" id="ARBA00008270"/>
    </source>
</evidence>
<evidence type="ECO:0000313" key="3">
    <source>
        <dbReference type="EMBL" id="SLN53380.1"/>
    </source>
</evidence>
<proteinExistence type="inferred from homology"/>
<evidence type="ECO:0000313" key="4">
    <source>
        <dbReference type="Proteomes" id="UP000193963"/>
    </source>
</evidence>
<dbReference type="EC" id="5.3.3.17" evidence="3"/>
<dbReference type="PANTHER" id="PTHR13774:SF32">
    <property type="entry name" value="ANTISENSE-ENHANCING SEQUENCE 1"/>
    <property type="match status" value="1"/>
</dbReference>
<dbReference type="EMBL" id="FWFN01000005">
    <property type="protein sequence ID" value="SLN53380.1"/>
    <property type="molecule type" value="Genomic_DNA"/>
</dbReference>
<dbReference type="RefSeq" id="WP_085888617.1">
    <property type="nucleotide sequence ID" value="NZ_FWFN01000005.1"/>
</dbReference>
<feature type="active site" evidence="2">
    <location>
        <position position="45"/>
    </location>
</feature>
<dbReference type="InterPro" id="IPR003719">
    <property type="entry name" value="Phenazine_PhzF-like"/>
</dbReference>
<reference evidence="3 4" key="1">
    <citation type="submission" date="2017-03" db="EMBL/GenBank/DDBJ databases">
        <authorList>
            <person name="Afonso C.L."/>
            <person name="Miller P.J."/>
            <person name="Scott M.A."/>
            <person name="Spackman E."/>
            <person name="Goraichik I."/>
            <person name="Dimitrov K.M."/>
            <person name="Suarez D.L."/>
            <person name="Swayne D.E."/>
        </authorList>
    </citation>
    <scope>NUCLEOTIDE SEQUENCE [LARGE SCALE GENOMIC DNA]</scope>
    <source>
        <strain evidence="3 4">CECT 7751</strain>
    </source>
</reference>
<dbReference type="Pfam" id="PF02567">
    <property type="entry name" value="PhzC-PhzF"/>
    <property type="match status" value="1"/>
</dbReference>
<protein>
    <submittedName>
        <fullName evidence="3">Trans-2,3-dihydro-3-hydroxyanthranilate isomerase</fullName>
        <ecNumber evidence="3">5.3.3.17</ecNumber>
    </submittedName>
</protein>
<dbReference type="GO" id="GO:0102943">
    <property type="term" value="F:trans-2,3-dihydro-3-hydroxy-anthranilate isomerase activity"/>
    <property type="evidence" value="ECO:0007669"/>
    <property type="project" value="UniProtKB-EC"/>
</dbReference>
<organism evidence="3 4">
    <name type="scientific">Pseudooceanicola marinus</name>
    <dbReference type="NCBI Taxonomy" id="396013"/>
    <lineage>
        <taxon>Bacteria</taxon>
        <taxon>Pseudomonadati</taxon>
        <taxon>Pseudomonadota</taxon>
        <taxon>Alphaproteobacteria</taxon>
        <taxon>Rhodobacterales</taxon>
        <taxon>Paracoccaceae</taxon>
        <taxon>Pseudooceanicola</taxon>
    </lineage>
</organism>
<accession>A0A1X6ZM44</accession>
<dbReference type="OrthoDB" id="9788221at2"/>
<dbReference type="PIRSF" id="PIRSF016184">
    <property type="entry name" value="PhzC_PhzF"/>
    <property type="match status" value="1"/>
</dbReference>